<dbReference type="RefSeq" id="XP_030374941.1">
    <property type="nucleotide sequence ID" value="XM_030519081.1"/>
</dbReference>
<proteinExistence type="predicted"/>
<reference evidence="2" key="1">
    <citation type="submission" date="2025-08" db="UniProtKB">
        <authorList>
            <consortium name="RefSeq"/>
        </authorList>
    </citation>
    <scope>IDENTIFICATION</scope>
    <source>
        <strain evidence="2">11010-0011.00</strain>
        <tissue evidence="2">Whole body</tissue>
    </source>
</reference>
<dbReference type="AlphaFoldDB" id="A0A6J2TDT9"/>
<dbReference type="Proteomes" id="UP000504634">
    <property type="component" value="Unplaced"/>
</dbReference>
<protein>
    <submittedName>
        <fullName evidence="2">Uncharacterized protein LOC115624378</fullName>
    </submittedName>
</protein>
<dbReference type="GeneID" id="115624378"/>
<gene>
    <name evidence="2" type="primary">LOC115624378</name>
</gene>
<sequence>MPLTVECAKRSSILPLLMDQVFKKFTRESSGSLTKRERRLLFVELNALLNKSLLERALRLLDEWIFVVYYSQNRLNSIVELSSKRKKLDVVRVIPDINYCKCGFFQRSVLQLTGENSDRCDPEITCEHVLAVRLHHVLNRQCSKQVLSSDDFMAYLCDVFEDQAET</sequence>
<evidence type="ECO:0000313" key="2">
    <source>
        <dbReference type="RefSeq" id="XP_030374941.1"/>
    </source>
</evidence>
<organism evidence="1 2">
    <name type="scientific">Drosophila lebanonensis</name>
    <name type="common">Fruit fly</name>
    <name type="synonym">Scaptodrosophila lebanonensis</name>
    <dbReference type="NCBI Taxonomy" id="7225"/>
    <lineage>
        <taxon>Eukaryota</taxon>
        <taxon>Metazoa</taxon>
        <taxon>Ecdysozoa</taxon>
        <taxon>Arthropoda</taxon>
        <taxon>Hexapoda</taxon>
        <taxon>Insecta</taxon>
        <taxon>Pterygota</taxon>
        <taxon>Neoptera</taxon>
        <taxon>Endopterygota</taxon>
        <taxon>Diptera</taxon>
        <taxon>Brachycera</taxon>
        <taxon>Muscomorpha</taxon>
        <taxon>Ephydroidea</taxon>
        <taxon>Drosophilidae</taxon>
        <taxon>Scaptodrosophila</taxon>
    </lineage>
</organism>
<dbReference type="OrthoDB" id="337581at2759"/>
<name>A0A6J2TDT9_DROLE</name>
<accession>A0A6J2TDT9</accession>
<keyword evidence="1" id="KW-1185">Reference proteome</keyword>
<dbReference type="CTD" id="5740299"/>
<evidence type="ECO:0000313" key="1">
    <source>
        <dbReference type="Proteomes" id="UP000504634"/>
    </source>
</evidence>